<evidence type="ECO:0000313" key="5">
    <source>
        <dbReference type="Proteomes" id="UP001195483"/>
    </source>
</evidence>
<sequence length="326" mass="36161">MLRSITCLILSTFCLLQSADETPSSFSIDTIYCQPVFNCEPGTEVSYCTQNKSKDRCTSCREGEIQPQLVSSLDKIGAKCFSNTGEEECHSDELIPARELNNSVCGIPCLCNAVNCYYGDDPCRCSLQRDQGCGYNMTMNRITGKCEPCPIHTFKNNTGCGPCYYNEMEWHNAHGKGGVVLLPRPSASYMPQSVTMKTTSETQRITQRPLQSTPLVPRFTNFLTNENTQHSSDPKWFIAFVVMLCLAIIFAVIASVLACFLCRRIRNGRQNTATRTTHTGDGHDLQPTYSSLLATHPDSARGKNKLDENDGLIDTPRCDSRNGNIS</sequence>
<keyword evidence="2" id="KW-0812">Transmembrane</keyword>
<evidence type="ECO:0000256" key="1">
    <source>
        <dbReference type="SAM" id="MobiDB-lite"/>
    </source>
</evidence>
<feature type="region of interest" description="Disordered" evidence="1">
    <location>
        <begin position="273"/>
        <end position="326"/>
    </location>
</feature>
<keyword evidence="3" id="KW-0732">Signal</keyword>
<feature type="chain" id="PRO_5042029356" description="TNFR-Cys domain-containing protein" evidence="3">
    <location>
        <begin position="20"/>
        <end position="326"/>
    </location>
</feature>
<dbReference type="Proteomes" id="UP001195483">
    <property type="component" value="Unassembled WGS sequence"/>
</dbReference>
<keyword evidence="2" id="KW-0472">Membrane</keyword>
<feature type="transmembrane region" description="Helical" evidence="2">
    <location>
        <begin position="236"/>
        <end position="261"/>
    </location>
</feature>
<accession>A0AAE0VK99</accession>
<dbReference type="EMBL" id="JAEAOA010001006">
    <property type="protein sequence ID" value="KAK3581398.1"/>
    <property type="molecule type" value="Genomic_DNA"/>
</dbReference>
<organism evidence="4 5">
    <name type="scientific">Potamilus streckersoni</name>
    <dbReference type="NCBI Taxonomy" id="2493646"/>
    <lineage>
        <taxon>Eukaryota</taxon>
        <taxon>Metazoa</taxon>
        <taxon>Spiralia</taxon>
        <taxon>Lophotrochozoa</taxon>
        <taxon>Mollusca</taxon>
        <taxon>Bivalvia</taxon>
        <taxon>Autobranchia</taxon>
        <taxon>Heteroconchia</taxon>
        <taxon>Palaeoheterodonta</taxon>
        <taxon>Unionida</taxon>
        <taxon>Unionoidea</taxon>
        <taxon>Unionidae</taxon>
        <taxon>Ambleminae</taxon>
        <taxon>Lampsilini</taxon>
        <taxon>Potamilus</taxon>
    </lineage>
</organism>
<evidence type="ECO:0000256" key="2">
    <source>
        <dbReference type="SAM" id="Phobius"/>
    </source>
</evidence>
<dbReference type="AlphaFoldDB" id="A0AAE0VK99"/>
<comment type="caution">
    <text evidence="4">The sequence shown here is derived from an EMBL/GenBank/DDBJ whole genome shotgun (WGS) entry which is preliminary data.</text>
</comment>
<evidence type="ECO:0000313" key="4">
    <source>
        <dbReference type="EMBL" id="KAK3581398.1"/>
    </source>
</evidence>
<feature type="compositionally biased region" description="Basic and acidic residues" evidence="1">
    <location>
        <begin position="298"/>
        <end position="308"/>
    </location>
</feature>
<proteinExistence type="predicted"/>
<reference evidence="4" key="1">
    <citation type="journal article" date="2021" name="Genome Biol. Evol.">
        <title>A High-Quality Reference Genome for a Parasitic Bivalve with Doubly Uniparental Inheritance (Bivalvia: Unionida).</title>
        <authorList>
            <person name="Smith C.H."/>
        </authorList>
    </citation>
    <scope>NUCLEOTIDE SEQUENCE</scope>
    <source>
        <strain evidence="4">CHS0354</strain>
    </source>
</reference>
<reference evidence="4" key="2">
    <citation type="journal article" date="2021" name="Genome Biol. Evol.">
        <title>Developing a high-quality reference genome for a parasitic bivalve with doubly uniparental inheritance (Bivalvia: Unionida).</title>
        <authorList>
            <person name="Smith C.H."/>
        </authorList>
    </citation>
    <scope>NUCLEOTIDE SEQUENCE</scope>
    <source>
        <strain evidence="4">CHS0354</strain>
        <tissue evidence="4">Mantle</tissue>
    </source>
</reference>
<evidence type="ECO:0008006" key="6">
    <source>
        <dbReference type="Google" id="ProtNLM"/>
    </source>
</evidence>
<protein>
    <recommendedName>
        <fullName evidence="6">TNFR-Cys domain-containing protein</fullName>
    </recommendedName>
</protein>
<name>A0AAE0VK99_9BIVA</name>
<reference evidence="4" key="3">
    <citation type="submission" date="2023-05" db="EMBL/GenBank/DDBJ databases">
        <authorList>
            <person name="Smith C.H."/>
        </authorList>
    </citation>
    <scope>NUCLEOTIDE SEQUENCE</scope>
    <source>
        <strain evidence="4">CHS0354</strain>
        <tissue evidence="4">Mantle</tissue>
    </source>
</reference>
<keyword evidence="5" id="KW-1185">Reference proteome</keyword>
<feature type="signal peptide" evidence="3">
    <location>
        <begin position="1"/>
        <end position="19"/>
    </location>
</feature>
<evidence type="ECO:0000256" key="3">
    <source>
        <dbReference type="SAM" id="SignalP"/>
    </source>
</evidence>
<gene>
    <name evidence="4" type="ORF">CHS0354_016252</name>
</gene>
<keyword evidence="2" id="KW-1133">Transmembrane helix</keyword>